<proteinExistence type="predicted"/>
<dbReference type="AlphaFoldDB" id="A0A5S5C871"/>
<keyword evidence="1" id="KW-0472">Membrane</keyword>
<dbReference type="EMBL" id="VNHS01000005">
    <property type="protein sequence ID" value="TYP74586.1"/>
    <property type="molecule type" value="Genomic_DNA"/>
</dbReference>
<name>A0A5S5C871_9BACL</name>
<keyword evidence="1" id="KW-0812">Transmembrane</keyword>
<feature type="transmembrane region" description="Helical" evidence="1">
    <location>
        <begin position="52"/>
        <end position="77"/>
    </location>
</feature>
<sequence length="90" mass="9885">MAFGKGVATIDHYRKLGVFLRWHAILILIIGIIGALNQGFEQSNGNVYIDKGFFLWLIGGYLAALILYALSVMLTGLDGIAAREQNKQSD</sequence>
<feature type="transmembrane region" description="Helical" evidence="1">
    <location>
        <begin position="20"/>
        <end position="40"/>
    </location>
</feature>
<evidence type="ECO:0000256" key="1">
    <source>
        <dbReference type="SAM" id="Phobius"/>
    </source>
</evidence>
<evidence type="ECO:0000313" key="3">
    <source>
        <dbReference type="Proteomes" id="UP000323257"/>
    </source>
</evidence>
<dbReference type="Proteomes" id="UP000323257">
    <property type="component" value="Unassembled WGS sequence"/>
</dbReference>
<evidence type="ECO:0000313" key="2">
    <source>
        <dbReference type="EMBL" id="TYP74586.1"/>
    </source>
</evidence>
<protein>
    <submittedName>
        <fullName evidence="2">Uncharacterized protein</fullName>
    </submittedName>
</protein>
<reference evidence="2 3" key="1">
    <citation type="submission" date="2019-07" db="EMBL/GenBank/DDBJ databases">
        <title>Genomic Encyclopedia of Type Strains, Phase III (KMG-III): the genomes of soil and plant-associated and newly described type strains.</title>
        <authorList>
            <person name="Whitman W."/>
        </authorList>
    </citation>
    <scope>NUCLEOTIDE SEQUENCE [LARGE SCALE GENOMIC DNA]</scope>
    <source>
        <strain evidence="2 3">BL24</strain>
    </source>
</reference>
<keyword evidence="1" id="KW-1133">Transmembrane helix</keyword>
<organism evidence="2 3">
    <name type="scientific">Paenibacillus methanolicus</name>
    <dbReference type="NCBI Taxonomy" id="582686"/>
    <lineage>
        <taxon>Bacteria</taxon>
        <taxon>Bacillati</taxon>
        <taxon>Bacillota</taxon>
        <taxon>Bacilli</taxon>
        <taxon>Bacillales</taxon>
        <taxon>Paenibacillaceae</taxon>
        <taxon>Paenibacillus</taxon>
    </lineage>
</organism>
<gene>
    <name evidence="2" type="ORF">BCM02_105130</name>
</gene>
<comment type="caution">
    <text evidence="2">The sequence shown here is derived from an EMBL/GenBank/DDBJ whole genome shotgun (WGS) entry which is preliminary data.</text>
</comment>
<keyword evidence="3" id="KW-1185">Reference proteome</keyword>
<accession>A0A5S5C871</accession>